<evidence type="ECO:0000313" key="4">
    <source>
        <dbReference type="EMBL" id="OUZ18786.1"/>
    </source>
</evidence>
<protein>
    <recommendedName>
        <fullName evidence="3">Peptidase C39-like domain-containing protein</fullName>
    </recommendedName>
</protein>
<sequence>CKNHINNLYGRNNVEKQTKPLPKGKNIGPKKSKKKRRKLKKKVKRVLLLILACICLLIGFSVKNHLHQRQIEAQQQEKILKKKAKAKQAKEKQLAFEKKNPQRTYGEKTREKLTKENLNSYLILQTDERWAKKKYGWGESTTFAKNGCAIASLAMIDSYWQKELIKPTTVLSWAKDDFYTDQGTSWAIFPQYAQQHNYQYLDLSDRIQNALPYLKKGIPVLISVNPGKFTPNGHIMVLSAYNGKKIRLLDPNDDAKKKHSLTWFTPEELQNEAAHLWVLYK</sequence>
<keyword evidence="2" id="KW-0812">Transmembrane</keyword>
<evidence type="ECO:0000259" key="3">
    <source>
        <dbReference type="Pfam" id="PF13529"/>
    </source>
</evidence>
<name>A0A200I120_9ENTE</name>
<dbReference type="InterPro" id="IPR039564">
    <property type="entry name" value="Peptidase_C39-like"/>
</dbReference>
<accession>A0A200I120</accession>
<feature type="domain" description="Peptidase C39-like" evidence="3">
    <location>
        <begin position="128"/>
        <end position="252"/>
    </location>
</feature>
<evidence type="ECO:0000313" key="5">
    <source>
        <dbReference type="Proteomes" id="UP000196503"/>
    </source>
</evidence>
<evidence type="ECO:0000256" key="1">
    <source>
        <dbReference type="SAM" id="MobiDB-lite"/>
    </source>
</evidence>
<dbReference type="EMBL" id="NIBL01000001">
    <property type="protein sequence ID" value="OUZ18786.1"/>
    <property type="molecule type" value="Genomic_DNA"/>
</dbReference>
<feature type="region of interest" description="Disordered" evidence="1">
    <location>
        <begin position="15"/>
        <end position="39"/>
    </location>
</feature>
<reference evidence="4 5" key="1">
    <citation type="submission" date="2017-05" db="EMBL/GenBank/DDBJ databases">
        <title>The Genome Sequence of Enterococcus faecium 2D5_DIV0622.</title>
        <authorList>
            <consortium name="The Broad Institute Genomics Platform"/>
            <consortium name="The Broad Institute Genomic Center for Infectious Diseases"/>
            <person name="Earl A."/>
            <person name="Manson A."/>
            <person name="Schwartman J."/>
            <person name="Gilmore M."/>
            <person name="Abouelleil A."/>
            <person name="Cao P."/>
            <person name="Chapman S."/>
            <person name="Cusick C."/>
            <person name="Shea T."/>
            <person name="Young S."/>
            <person name="Neafsey D."/>
            <person name="Nusbaum C."/>
            <person name="Birren B."/>
        </authorList>
    </citation>
    <scope>NUCLEOTIDE SEQUENCE [LARGE SCALE GENOMIC DNA]</scope>
    <source>
        <strain evidence="4 5">2D5_DIV0622</strain>
    </source>
</reference>
<feature type="non-terminal residue" evidence="4">
    <location>
        <position position="1"/>
    </location>
</feature>
<dbReference type="Gene3D" id="3.90.70.10">
    <property type="entry name" value="Cysteine proteinases"/>
    <property type="match status" value="1"/>
</dbReference>
<dbReference type="Proteomes" id="UP000196503">
    <property type="component" value="Unassembled WGS sequence"/>
</dbReference>
<keyword evidence="2" id="KW-0472">Membrane</keyword>
<proteinExistence type="predicted"/>
<organism evidence="4 5">
    <name type="scientific">Enterococcus cecorum</name>
    <dbReference type="NCBI Taxonomy" id="44008"/>
    <lineage>
        <taxon>Bacteria</taxon>
        <taxon>Bacillati</taxon>
        <taxon>Bacillota</taxon>
        <taxon>Bacilli</taxon>
        <taxon>Lactobacillales</taxon>
        <taxon>Enterococcaceae</taxon>
        <taxon>Enterococcus</taxon>
    </lineage>
</organism>
<evidence type="ECO:0000256" key="2">
    <source>
        <dbReference type="SAM" id="Phobius"/>
    </source>
</evidence>
<gene>
    <name evidence="4" type="ORF">A5869_000432</name>
</gene>
<dbReference type="AlphaFoldDB" id="A0A200I120"/>
<dbReference type="Pfam" id="PF13529">
    <property type="entry name" value="Peptidase_C39_2"/>
    <property type="match status" value="1"/>
</dbReference>
<comment type="caution">
    <text evidence="4">The sequence shown here is derived from an EMBL/GenBank/DDBJ whole genome shotgun (WGS) entry which is preliminary data.</text>
</comment>
<keyword evidence="2" id="KW-1133">Transmembrane helix</keyword>
<feature type="compositionally biased region" description="Basic residues" evidence="1">
    <location>
        <begin position="28"/>
        <end position="39"/>
    </location>
</feature>
<feature type="transmembrane region" description="Helical" evidence="2">
    <location>
        <begin position="43"/>
        <end position="62"/>
    </location>
</feature>